<feature type="transmembrane region" description="Helical" evidence="6">
    <location>
        <begin position="211"/>
        <end position="231"/>
    </location>
</feature>
<dbReference type="Gene3D" id="1.20.1250.20">
    <property type="entry name" value="MFS general substrate transporter like domains"/>
    <property type="match status" value="2"/>
</dbReference>
<evidence type="ECO:0000256" key="3">
    <source>
        <dbReference type="ARBA" id="ARBA00022989"/>
    </source>
</evidence>
<reference evidence="8 9" key="1">
    <citation type="submission" date="2024-04" db="EMBL/GenBank/DDBJ databases">
        <title>Tritrichomonas musculus Genome.</title>
        <authorList>
            <person name="Alves-Ferreira E."/>
            <person name="Grigg M."/>
            <person name="Lorenzi H."/>
            <person name="Galac M."/>
        </authorList>
    </citation>
    <scope>NUCLEOTIDE SEQUENCE [LARGE SCALE GENOMIC DNA]</scope>
    <source>
        <strain evidence="8 9">EAF2021</strain>
    </source>
</reference>
<evidence type="ECO:0000256" key="1">
    <source>
        <dbReference type="ARBA" id="ARBA00004141"/>
    </source>
</evidence>
<evidence type="ECO:0000256" key="6">
    <source>
        <dbReference type="SAM" id="Phobius"/>
    </source>
</evidence>
<comment type="subcellular location">
    <subcellularLocation>
        <location evidence="1">Membrane</location>
        <topology evidence="1">Multi-pass membrane protein</topology>
    </subcellularLocation>
</comment>
<evidence type="ECO:0000256" key="4">
    <source>
        <dbReference type="ARBA" id="ARBA00023136"/>
    </source>
</evidence>
<feature type="transmembrane region" description="Helical" evidence="6">
    <location>
        <begin position="251"/>
        <end position="269"/>
    </location>
</feature>
<dbReference type="PANTHER" id="PTHR48021">
    <property type="match status" value="1"/>
</dbReference>
<keyword evidence="9" id="KW-1185">Reference proteome</keyword>
<evidence type="ECO:0000256" key="5">
    <source>
        <dbReference type="SAM" id="MobiDB-lite"/>
    </source>
</evidence>
<dbReference type="InterPro" id="IPR036259">
    <property type="entry name" value="MFS_trans_sf"/>
</dbReference>
<evidence type="ECO:0000256" key="2">
    <source>
        <dbReference type="ARBA" id="ARBA00022692"/>
    </source>
</evidence>
<dbReference type="InterPro" id="IPR050549">
    <property type="entry name" value="MFS_Trehalose_Transporter"/>
</dbReference>
<comment type="caution">
    <text evidence="8">The sequence shown here is derived from an EMBL/GenBank/DDBJ whole genome shotgun (WGS) entry which is preliminary data.</text>
</comment>
<proteinExistence type="predicted"/>
<feature type="transmembrane region" description="Helical" evidence="6">
    <location>
        <begin position="166"/>
        <end position="184"/>
    </location>
</feature>
<feature type="transmembrane region" description="Helical" evidence="6">
    <location>
        <begin position="48"/>
        <end position="70"/>
    </location>
</feature>
<evidence type="ECO:0000313" key="8">
    <source>
        <dbReference type="EMBL" id="KAK8835892.1"/>
    </source>
</evidence>
<feature type="transmembrane region" description="Helical" evidence="6">
    <location>
        <begin position="276"/>
        <end position="294"/>
    </location>
</feature>
<dbReference type="EMBL" id="JAPFFF010000072">
    <property type="protein sequence ID" value="KAK8835892.1"/>
    <property type="molecule type" value="Genomic_DNA"/>
</dbReference>
<protein>
    <submittedName>
        <fullName evidence="8">Glucose import</fullName>
    </submittedName>
</protein>
<evidence type="ECO:0000313" key="9">
    <source>
        <dbReference type="Proteomes" id="UP001470230"/>
    </source>
</evidence>
<feature type="transmembrane region" description="Helical" evidence="6">
    <location>
        <begin position="368"/>
        <end position="390"/>
    </location>
</feature>
<organism evidence="8 9">
    <name type="scientific">Tritrichomonas musculus</name>
    <dbReference type="NCBI Taxonomy" id="1915356"/>
    <lineage>
        <taxon>Eukaryota</taxon>
        <taxon>Metamonada</taxon>
        <taxon>Parabasalia</taxon>
        <taxon>Tritrichomonadida</taxon>
        <taxon>Tritrichomonadidae</taxon>
        <taxon>Tritrichomonas</taxon>
    </lineage>
</organism>
<feature type="region of interest" description="Disordered" evidence="5">
    <location>
        <begin position="396"/>
        <end position="419"/>
    </location>
</feature>
<dbReference type="InterPro" id="IPR005828">
    <property type="entry name" value="MFS_sugar_transport-like"/>
</dbReference>
<keyword evidence="3 6" id="KW-1133">Transmembrane helix</keyword>
<dbReference type="PROSITE" id="PS50850">
    <property type="entry name" value="MFS"/>
    <property type="match status" value="1"/>
</dbReference>
<feature type="transmembrane region" description="Helical" evidence="6">
    <location>
        <begin position="134"/>
        <end position="160"/>
    </location>
</feature>
<dbReference type="Pfam" id="PF00083">
    <property type="entry name" value="Sugar_tr"/>
    <property type="match status" value="2"/>
</dbReference>
<feature type="domain" description="Major facilitator superfamily (MFS) profile" evidence="7">
    <location>
        <begin position="1"/>
        <end position="394"/>
    </location>
</feature>
<dbReference type="SUPFAM" id="SSF103473">
    <property type="entry name" value="MFS general substrate transporter"/>
    <property type="match status" value="1"/>
</dbReference>
<dbReference type="InterPro" id="IPR003663">
    <property type="entry name" value="Sugar/inositol_transpt"/>
</dbReference>
<gene>
    <name evidence="8" type="ORF">M9Y10_040270</name>
</gene>
<dbReference type="Proteomes" id="UP001470230">
    <property type="component" value="Unassembled WGS sequence"/>
</dbReference>
<sequence>MGIFRKELGYAFIIMIGSLTYGDVSVYTSPTSNDIRTKHHLSDTSAEWTFYCSIPFLFGIVGSLITKYILLGFKGRRKLTVFVVDIIGTAAWLLNCLTKVHIAAGIVSRALCGVAMGAYMTINPMYLVEIAPEGFSGVFGAINQFGVCIGNILFSILGVYLDYMELNYVGAAICALQGFLIWICPESPESKNGTVDEVPLLSVFKPQYAKGLFIGITTMFMVQFSGINGILANLNSIMDEAGLNMDPGFQSTIAVASQFVAIFVNFFTVELLGRKVVWMLSSAICGIGLLLLALNDQFEWSNTLPVISIFLFYFGFGYGIGSISWFIVSEYFETDTRAAANSVCVICNWIFAFILVMVFPSMKKSMGMFGSSIFFFVVCMLSIIFGLYAIPEPVREGESDQFSAKEEDESAEKSEKSEI</sequence>
<name>A0ABR2GR84_9EUKA</name>
<evidence type="ECO:0000259" key="7">
    <source>
        <dbReference type="PROSITE" id="PS50850"/>
    </source>
</evidence>
<accession>A0ABR2GR84</accession>
<feature type="transmembrane region" description="Helical" evidence="6">
    <location>
        <begin position="100"/>
        <end position="122"/>
    </location>
</feature>
<keyword evidence="4 6" id="KW-0472">Membrane</keyword>
<dbReference type="PANTHER" id="PTHR48021:SF1">
    <property type="entry name" value="GH07001P-RELATED"/>
    <property type="match status" value="1"/>
</dbReference>
<dbReference type="PRINTS" id="PR00171">
    <property type="entry name" value="SUGRTRNSPORT"/>
</dbReference>
<keyword evidence="2 6" id="KW-0812">Transmembrane</keyword>
<feature type="transmembrane region" description="Helical" evidence="6">
    <location>
        <begin position="7"/>
        <end position="28"/>
    </location>
</feature>
<feature type="transmembrane region" description="Helical" evidence="6">
    <location>
        <begin position="306"/>
        <end position="328"/>
    </location>
</feature>
<feature type="transmembrane region" description="Helical" evidence="6">
    <location>
        <begin position="340"/>
        <end position="362"/>
    </location>
</feature>
<dbReference type="InterPro" id="IPR020846">
    <property type="entry name" value="MFS_dom"/>
</dbReference>